<reference evidence="2 3" key="1">
    <citation type="submission" date="2014-08" db="EMBL/GenBank/DDBJ databases">
        <title>Complete genome sequence of Corynebacterium sphenisci CECT 5990(T) (=DSM 44792(T)), isolated from healthy wild penguins.</title>
        <authorList>
            <person name="Ruckert C."/>
            <person name="Albersmeier A."/>
            <person name="Winkler A."/>
            <person name="Kalinowski J."/>
        </authorList>
    </citation>
    <scope>NUCLEOTIDE SEQUENCE [LARGE SCALE GENOMIC DNA]</scope>
    <source>
        <strain evidence="2 3">DSM 44792</strain>
    </source>
</reference>
<keyword evidence="1" id="KW-0812">Transmembrane</keyword>
<feature type="transmembrane region" description="Helical" evidence="1">
    <location>
        <begin position="75"/>
        <end position="96"/>
    </location>
</feature>
<keyword evidence="3" id="KW-1185">Reference proteome</keyword>
<dbReference type="InterPro" id="IPR003425">
    <property type="entry name" value="CCB3/YggT"/>
</dbReference>
<dbReference type="RefSeq" id="WP_075692217.1">
    <property type="nucleotide sequence ID" value="NZ_CP009248.1"/>
</dbReference>
<dbReference type="OrthoDB" id="3216131at2"/>
<keyword evidence="1" id="KW-1133">Transmembrane helix</keyword>
<dbReference type="Proteomes" id="UP000185469">
    <property type="component" value="Chromosome"/>
</dbReference>
<dbReference type="EMBL" id="CP009248">
    <property type="protein sequence ID" value="APT90953.1"/>
    <property type="molecule type" value="Genomic_DNA"/>
</dbReference>
<proteinExistence type="predicted"/>
<dbReference type="Pfam" id="PF02325">
    <property type="entry name" value="CCB3_YggT"/>
    <property type="match status" value="1"/>
</dbReference>
<accession>A0A1L7CYT5</accession>
<dbReference type="AlphaFoldDB" id="A0A1L7CYT5"/>
<dbReference type="KEGG" id="csph:CSPHI_07805"/>
<keyword evidence="1" id="KW-0472">Membrane</keyword>
<evidence type="ECO:0000256" key="1">
    <source>
        <dbReference type="SAM" id="Phobius"/>
    </source>
</evidence>
<evidence type="ECO:0000313" key="2">
    <source>
        <dbReference type="EMBL" id="APT90953.1"/>
    </source>
</evidence>
<feature type="transmembrane region" description="Helical" evidence="1">
    <location>
        <begin position="6"/>
        <end position="25"/>
    </location>
</feature>
<name>A0A1L7CYT5_9CORY</name>
<organism evidence="2 3">
    <name type="scientific">Corynebacterium sphenisci DSM 44792</name>
    <dbReference type="NCBI Taxonomy" id="1437874"/>
    <lineage>
        <taxon>Bacteria</taxon>
        <taxon>Bacillati</taxon>
        <taxon>Actinomycetota</taxon>
        <taxon>Actinomycetes</taxon>
        <taxon>Mycobacteriales</taxon>
        <taxon>Corynebacteriaceae</taxon>
        <taxon>Corynebacterium</taxon>
    </lineage>
</organism>
<dbReference type="GO" id="GO:0016020">
    <property type="term" value="C:membrane"/>
    <property type="evidence" value="ECO:0007669"/>
    <property type="project" value="InterPro"/>
</dbReference>
<gene>
    <name evidence="2" type="ORF">CSPHI_07805</name>
</gene>
<evidence type="ECO:0000313" key="3">
    <source>
        <dbReference type="Proteomes" id="UP000185469"/>
    </source>
</evidence>
<dbReference type="STRING" id="1437874.CSPHI_07805"/>
<protein>
    <submittedName>
        <fullName evidence="2">Membrane protein</fullName>
    </submittedName>
</protein>
<sequence>MHAFFAVIGILLQVFTYLLLTRIIIEMIASFSRAWRPGRVFATIGEVVFTITDPPVKAVRKVIPPMPMGGVQLDLSVLVLFFVLMILRIIVTGLAAGA</sequence>